<keyword evidence="11" id="KW-0206">Cytoskeleton</keyword>
<dbReference type="FunFam" id="3.40.50.300:FF:000223">
    <property type="entry name" value="Dynein heavy chain 3, axonemal"/>
    <property type="match status" value="1"/>
</dbReference>
<evidence type="ECO:0000256" key="4">
    <source>
        <dbReference type="ARBA" id="ARBA00022701"/>
    </source>
</evidence>
<comment type="subcellular location">
    <subcellularLocation>
        <location evidence="1">Cytoplasm</location>
        <location evidence="1">Cytoskeleton</location>
        <location evidence="1">Cilium axoneme</location>
    </subcellularLocation>
</comment>
<accession>A0A7R8WIY1</accession>
<dbReference type="AlphaFoldDB" id="A0A7R8WIY1"/>
<evidence type="ECO:0000256" key="8">
    <source>
        <dbReference type="ARBA" id="ARBA00023054"/>
    </source>
</evidence>
<keyword evidence="8" id="KW-0175">Coiled coil</keyword>
<dbReference type="InterPro" id="IPR041228">
    <property type="entry name" value="Dynein_C"/>
</dbReference>
<dbReference type="InterPro" id="IPR035706">
    <property type="entry name" value="AAA_9"/>
</dbReference>
<evidence type="ECO:0000313" key="13">
    <source>
        <dbReference type="EMBL" id="CAD7232569.1"/>
    </source>
</evidence>
<gene>
    <name evidence="13" type="ORF">CTOB1V02_LOCUS10404</name>
</gene>
<evidence type="ECO:0000256" key="5">
    <source>
        <dbReference type="ARBA" id="ARBA00022741"/>
    </source>
</evidence>
<proteinExistence type="inferred from homology"/>
<dbReference type="InterPro" id="IPR027417">
    <property type="entry name" value="P-loop_NTPase"/>
</dbReference>
<evidence type="ECO:0000256" key="2">
    <source>
        <dbReference type="ARBA" id="ARBA00008887"/>
    </source>
</evidence>
<dbReference type="Gene3D" id="1.10.8.1220">
    <property type="match status" value="1"/>
</dbReference>
<evidence type="ECO:0000256" key="9">
    <source>
        <dbReference type="ARBA" id="ARBA00023069"/>
    </source>
</evidence>
<evidence type="ECO:0000256" key="11">
    <source>
        <dbReference type="ARBA" id="ARBA00023212"/>
    </source>
</evidence>
<keyword evidence="4" id="KW-0493">Microtubule</keyword>
<name>A0A7R8WIY1_9CRUS</name>
<keyword evidence="12" id="KW-0966">Cell projection</keyword>
<dbReference type="PANTHER" id="PTHR22878">
    <property type="entry name" value="DYNEIN HEAVY CHAIN 6, AXONEMAL-LIKE-RELATED"/>
    <property type="match status" value="1"/>
</dbReference>
<dbReference type="GO" id="GO:0007018">
    <property type="term" value="P:microtubule-based movement"/>
    <property type="evidence" value="ECO:0007669"/>
    <property type="project" value="InterPro"/>
</dbReference>
<evidence type="ECO:0000256" key="1">
    <source>
        <dbReference type="ARBA" id="ARBA00004430"/>
    </source>
</evidence>
<dbReference type="InterPro" id="IPR026983">
    <property type="entry name" value="DHC"/>
</dbReference>
<dbReference type="Pfam" id="PF03028">
    <property type="entry name" value="Dynein_heavy"/>
    <property type="match status" value="1"/>
</dbReference>
<dbReference type="Pfam" id="PF18198">
    <property type="entry name" value="AAA_lid_11"/>
    <property type="match status" value="1"/>
</dbReference>
<protein>
    <submittedName>
        <fullName evidence="13">Uncharacterized protein</fullName>
    </submittedName>
</protein>
<dbReference type="GO" id="GO:0008569">
    <property type="term" value="F:minus-end-directed microtubule motor activity"/>
    <property type="evidence" value="ECO:0007669"/>
    <property type="project" value="InterPro"/>
</dbReference>
<dbReference type="GO" id="GO:0005524">
    <property type="term" value="F:ATP binding"/>
    <property type="evidence" value="ECO:0007669"/>
    <property type="project" value="UniProtKB-KW"/>
</dbReference>
<keyword evidence="9" id="KW-0969">Cilium</keyword>
<keyword evidence="6" id="KW-0067">ATP-binding</keyword>
<organism evidence="13">
    <name type="scientific">Cyprideis torosa</name>
    <dbReference type="NCBI Taxonomy" id="163714"/>
    <lineage>
        <taxon>Eukaryota</taxon>
        <taxon>Metazoa</taxon>
        <taxon>Ecdysozoa</taxon>
        <taxon>Arthropoda</taxon>
        <taxon>Crustacea</taxon>
        <taxon>Oligostraca</taxon>
        <taxon>Ostracoda</taxon>
        <taxon>Podocopa</taxon>
        <taxon>Podocopida</taxon>
        <taxon>Cytherocopina</taxon>
        <taxon>Cytheroidea</taxon>
        <taxon>Cytherideidae</taxon>
        <taxon>Cyprideis</taxon>
    </lineage>
</organism>
<dbReference type="FunFam" id="3.10.490.20:FF:000001">
    <property type="entry name" value="dynein heavy chain 7, axonemal"/>
    <property type="match status" value="1"/>
</dbReference>
<dbReference type="Gene3D" id="6.10.140.1060">
    <property type="match status" value="1"/>
</dbReference>
<dbReference type="FunFam" id="1.10.8.720:FF:000001">
    <property type="entry name" value="dynein heavy chain 7, axonemal"/>
    <property type="match status" value="1"/>
</dbReference>
<dbReference type="Gene3D" id="1.10.8.720">
    <property type="entry name" value="Region D6 of dynein motor"/>
    <property type="match status" value="1"/>
</dbReference>
<dbReference type="InterPro" id="IPR042219">
    <property type="entry name" value="AAA_lid_11_sf"/>
</dbReference>
<evidence type="ECO:0000256" key="3">
    <source>
        <dbReference type="ARBA" id="ARBA00022490"/>
    </source>
</evidence>
<dbReference type="Gene3D" id="3.40.50.300">
    <property type="entry name" value="P-loop containing nucleotide triphosphate hydrolases"/>
    <property type="match status" value="2"/>
</dbReference>
<reference evidence="13" key="1">
    <citation type="submission" date="2020-11" db="EMBL/GenBank/DDBJ databases">
        <authorList>
            <person name="Tran Van P."/>
        </authorList>
    </citation>
    <scope>NUCLEOTIDE SEQUENCE</scope>
</reference>
<evidence type="ECO:0000256" key="7">
    <source>
        <dbReference type="ARBA" id="ARBA00023017"/>
    </source>
</evidence>
<dbReference type="Pfam" id="PF12781">
    <property type="entry name" value="AAA_9"/>
    <property type="match status" value="1"/>
</dbReference>
<dbReference type="GO" id="GO:0005874">
    <property type="term" value="C:microtubule"/>
    <property type="evidence" value="ECO:0007669"/>
    <property type="project" value="UniProtKB-KW"/>
</dbReference>
<evidence type="ECO:0000256" key="10">
    <source>
        <dbReference type="ARBA" id="ARBA00023175"/>
    </source>
</evidence>
<dbReference type="InterPro" id="IPR043160">
    <property type="entry name" value="Dynein_C_barrel"/>
</dbReference>
<evidence type="ECO:0000256" key="12">
    <source>
        <dbReference type="ARBA" id="ARBA00023273"/>
    </source>
</evidence>
<dbReference type="OrthoDB" id="5593012at2759"/>
<dbReference type="Gene3D" id="1.20.920.20">
    <property type="match status" value="1"/>
</dbReference>
<comment type="similarity">
    <text evidence="2">Belongs to the dynein heavy chain family.</text>
</comment>
<feature type="non-terminal residue" evidence="13">
    <location>
        <position position="1"/>
    </location>
</feature>
<dbReference type="InterPro" id="IPR004273">
    <property type="entry name" value="Dynein_heavy_D6_P-loop"/>
</dbReference>
<dbReference type="Pfam" id="PF18199">
    <property type="entry name" value="Dynein_C"/>
    <property type="match status" value="1"/>
</dbReference>
<evidence type="ECO:0000256" key="6">
    <source>
        <dbReference type="ARBA" id="ARBA00022840"/>
    </source>
</evidence>
<dbReference type="FunFam" id="3.40.50.300:FF:000362">
    <property type="entry name" value="Dynein, axonemal, heavy chain 6"/>
    <property type="match status" value="1"/>
</dbReference>
<dbReference type="Gene3D" id="1.20.1270.280">
    <property type="match status" value="1"/>
</dbReference>
<dbReference type="GO" id="GO:0051959">
    <property type="term" value="F:dynein light intermediate chain binding"/>
    <property type="evidence" value="ECO:0007669"/>
    <property type="project" value="InterPro"/>
</dbReference>
<dbReference type="GO" id="GO:0045505">
    <property type="term" value="F:dynein intermediate chain binding"/>
    <property type="evidence" value="ECO:0007669"/>
    <property type="project" value="InterPro"/>
</dbReference>
<keyword evidence="10" id="KW-0505">Motor protein</keyword>
<dbReference type="FunFam" id="1.10.8.1220:FF:000001">
    <property type="entry name" value="Dynein axonemal heavy chain 5"/>
    <property type="match status" value="1"/>
</dbReference>
<dbReference type="Gene3D" id="3.10.490.20">
    <property type="match status" value="1"/>
</dbReference>
<dbReference type="InterPro" id="IPR041658">
    <property type="entry name" value="AAA_lid_11"/>
</dbReference>
<keyword evidence="3" id="KW-0963">Cytoplasm</keyword>
<sequence>GLSGEKARWTAAAAGLKKVYDSLAGAVLLSAGIIAYLGPYTSTYRRECLEDWVRTCVELNIPCMQQFTLAGALGSPMEIQTWLDAGLPNDGFSIDNAIVIKNTRRWPLIIDPQGQANKWIKNMERDSNLAVLKLADPDFTRTLENCIQLGRPMLIENIQEELDPSLEPLLLKQTFRQSGMEMLRLGDSLLEYNQDFRLYFTTKLRNPHYLPELSTKVTLLNFMVTLVGLEEQLLSIVVAKERPDLESGRQALITQQVANKKSLQEIEDRILQTLATSQGDILEDETALQILNSSKALSDEITRKQEIARETEAKIEESRQAYRPVAKHCATLFFSLTELPNLDPMYQYSLTWFIALFVMSIENSNKSKILEKRLQYLSDHFTYSLYSNVCRSLFEKDKLLFSFLLCSNLLLERGSLPRQEFMFFLTGGVGVSSGEIPNPASKWLSEKSWNEICRLADFTGFDGLAIHFGVHLTEWRDWYDASEPQDTPLPQPWEKRLTQFQKMLLLRCLRPDKVVPLVSQFVSSNLGPKFVSPPAFDLSKSYADSASTVPLVFILSPGADPMGSLLRFAKEMDYDGEMFQSISLGQGQGPRAEELISKGREEGYWVCLQNCHLAISWMPTLERICESLTPDNTHSGFRLWLTSYPSAKFPVTVLQNSVKMTNEPPTGLKSNLLQSYSSPPISADGFLSTCPGKETTFAKLLFSLCFFHALVQERRRFGSAGFNIPYGFNLSDLHISVQQLQMFINEYSEVPFGAISYMTGECNYGGRVTDDWDRRTLMTILDVFYTDKVITQPKYSFNPSGVYYVPNKSGYEDYIEYIKSFPARQEPEIFGLHGNVDLSKALQETRQLLDSILLVMGGGGKKQGESTEVLLDEVAASIVVKLPANFNLEAAQKRYPVSYADSMNTVLVQEMVRFNNLLSVIRGSLLNVQKAVKGFVVMNAELELLASSLLLNKIPAMWAKASYPSLKPLAGYVADFLQRLNFLSTWFQFGKPPVFWISGFYFTQAFLTGALQNYARRYAIPIDHLTFDFEFQKEFKSEKGPTEGIYVNGLFLDGARWDQQSGALNEQLPKVLLDPVPIIWLRPLLRKDLEEGGRYVCPLYKTSERRGTLSTTGHSTNYVLPFLLPTPADLPAAHWIKRGVALLCQTG</sequence>
<keyword evidence="5" id="KW-0547">Nucleotide-binding</keyword>
<dbReference type="EMBL" id="OB664813">
    <property type="protein sequence ID" value="CAD7232569.1"/>
    <property type="molecule type" value="Genomic_DNA"/>
</dbReference>
<dbReference type="FunFam" id="1.20.1270.280:FF:000001">
    <property type="entry name" value="dynein heavy chain 7, axonemal"/>
    <property type="match status" value="1"/>
</dbReference>
<dbReference type="GO" id="GO:0005930">
    <property type="term" value="C:axoneme"/>
    <property type="evidence" value="ECO:0007669"/>
    <property type="project" value="UniProtKB-SubCell"/>
</dbReference>
<keyword evidence="7" id="KW-0243">Dynein</keyword>
<dbReference type="GO" id="GO:0030286">
    <property type="term" value="C:dynein complex"/>
    <property type="evidence" value="ECO:0007669"/>
    <property type="project" value="UniProtKB-KW"/>
</dbReference>
<dbReference type="PANTHER" id="PTHR22878:SF70">
    <property type="entry name" value="DYNEIN HEAVY CHAIN 2, AXONEMAL"/>
    <property type="match status" value="1"/>
</dbReference>